<dbReference type="PANTHER" id="PTHR11655:SF16">
    <property type="entry name" value="60S RIBOSOMAL PROTEIN L9"/>
    <property type="match status" value="1"/>
</dbReference>
<protein>
    <recommendedName>
        <fullName evidence="4">Large ribosomal subunit protein uL6 alpha-beta domain-containing protein</fullName>
    </recommendedName>
</protein>
<evidence type="ECO:0000313" key="5">
    <source>
        <dbReference type="EMBL" id="KAF2072810.1"/>
    </source>
</evidence>
<evidence type="ECO:0000256" key="1">
    <source>
        <dbReference type="ARBA" id="ARBA00009356"/>
    </source>
</evidence>
<evidence type="ECO:0000259" key="4">
    <source>
        <dbReference type="Pfam" id="PF00347"/>
    </source>
</evidence>
<dbReference type="Gene3D" id="3.90.930.12">
    <property type="entry name" value="Ribosomal protein L6, alpha-beta domain"/>
    <property type="match status" value="2"/>
</dbReference>
<dbReference type="Pfam" id="PF00347">
    <property type="entry name" value="Ribosomal_L6"/>
    <property type="match status" value="2"/>
</dbReference>
<dbReference type="InterPro" id="IPR036789">
    <property type="entry name" value="Ribosomal_uL6-like_a/b-dom_sf"/>
</dbReference>
<dbReference type="InterPro" id="IPR002359">
    <property type="entry name" value="Ribosomal_uL6_CS2"/>
</dbReference>
<dbReference type="GO" id="GO:0002181">
    <property type="term" value="P:cytoplasmic translation"/>
    <property type="evidence" value="ECO:0007669"/>
    <property type="project" value="TreeGrafter"/>
</dbReference>
<sequence>MKVIKSSKVVKIPEGVTVDVKGRSVKVTGPRGTLKKEFNHLSVDINLVPAKKEIIIDLWFGNRKQIAGIKTVASHIENMITGVTKGFEYRMRFVYAHFPINVACVDGGKIVEIRNFFGEKIVRRIELLDGITCSRNEKAKDEIVLVGNDLEMLSQSCANIQLRSAIKYKDVRKFLDGIYVSSKSVIETA</sequence>
<dbReference type="InterPro" id="IPR000702">
    <property type="entry name" value="Ribosomal_uL6-like"/>
</dbReference>
<comment type="caution">
    <text evidence="5">The sequence shown here is derived from an EMBL/GenBank/DDBJ whole genome shotgun (WGS) entry which is preliminary data.</text>
</comment>
<dbReference type="Proteomes" id="UP000695562">
    <property type="component" value="Unassembled WGS sequence"/>
</dbReference>
<dbReference type="InterPro" id="IPR020040">
    <property type="entry name" value="Ribosomal_uL6_a/b-dom"/>
</dbReference>
<dbReference type="PANTHER" id="PTHR11655">
    <property type="entry name" value="60S/50S RIBOSOMAL PROTEIN L6/L9"/>
    <property type="match status" value="1"/>
</dbReference>
<dbReference type="EMBL" id="AJWJ01000246">
    <property type="protein sequence ID" value="KAF2072810.1"/>
    <property type="molecule type" value="Genomic_DNA"/>
</dbReference>
<feature type="domain" description="Large ribosomal subunit protein uL6 alpha-beta" evidence="4">
    <location>
        <begin position="12"/>
        <end position="86"/>
    </location>
</feature>
<dbReference type="PIRSF" id="PIRSF002162">
    <property type="entry name" value="Ribosomal_L6"/>
    <property type="match status" value="1"/>
</dbReference>
<dbReference type="GO" id="GO:0019843">
    <property type="term" value="F:rRNA binding"/>
    <property type="evidence" value="ECO:0007669"/>
    <property type="project" value="InterPro"/>
</dbReference>
<dbReference type="SUPFAM" id="SSF56053">
    <property type="entry name" value="Ribosomal protein L6"/>
    <property type="match status" value="2"/>
</dbReference>
<reference evidence="5" key="1">
    <citation type="submission" date="2020-01" db="EMBL/GenBank/DDBJ databases">
        <title>Development of genomics and gene disruption for Polysphondylium violaceum indicates a role for the polyketide synthase stlB in stalk morphogenesis.</title>
        <authorList>
            <person name="Narita B."/>
            <person name="Kawabe Y."/>
            <person name="Kin K."/>
            <person name="Saito T."/>
            <person name="Gibbs R."/>
            <person name="Kuspa A."/>
            <person name="Muzny D."/>
            <person name="Queller D."/>
            <person name="Richards S."/>
            <person name="Strassman J."/>
            <person name="Sucgang R."/>
            <person name="Worley K."/>
            <person name="Schaap P."/>
        </authorList>
    </citation>
    <scope>NUCLEOTIDE SEQUENCE</scope>
    <source>
        <strain evidence="5">QSvi11</strain>
    </source>
</reference>
<comment type="similarity">
    <text evidence="1">Belongs to the universal ribosomal protein uL6 family.</text>
</comment>
<dbReference type="AlphaFoldDB" id="A0A8J4UYI1"/>
<dbReference type="FunFam" id="3.90.930.12:FF:000003">
    <property type="entry name" value="60S ribosomal protein L9"/>
    <property type="match status" value="1"/>
</dbReference>
<accession>A0A8J4UYI1</accession>
<keyword evidence="3" id="KW-0687">Ribonucleoprotein</keyword>
<organism evidence="5 6">
    <name type="scientific">Polysphondylium violaceum</name>
    <dbReference type="NCBI Taxonomy" id="133409"/>
    <lineage>
        <taxon>Eukaryota</taxon>
        <taxon>Amoebozoa</taxon>
        <taxon>Evosea</taxon>
        <taxon>Eumycetozoa</taxon>
        <taxon>Dictyostelia</taxon>
        <taxon>Dictyosteliales</taxon>
        <taxon>Dictyosteliaceae</taxon>
        <taxon>Polysphondylium</taxon>
    </lineage>
</organism>
<dbReference type="FunFam" id="3.90.930.12:FF:000004">
    <property type="entry name" value="60S ribosomal protein L9"/>
    <property type="match status" value="1"/>
</dbReference>
<evidence type="ECO:0000256" key="3">
    <source>
        <dbReference type="ARBA" id="ARBA00023274"/>
    </source>
</evidence>
<keyword evidence="6" id="KW-1185">Reference proteome</keyword>
<name>A0A8J4UYI1_9MYCE</name>
<evidence type="ECO:0000313" key="6">
    <source>
        <dbReference type="Proteomes" id="UP000695562"/>
    </source>
</evidence>
<dbReference type="PROSITE" id="PS00700">
    <property type="entry name" value="RIBOSOMAL_L6_2"/>
    <property type="match status" value="1"/>
</dbReference>
<dbReference type="OrthoDB" id="10252633at2759"/>
<dbReference type="GO" id="GO:0003735">
    <property type="term" value="F:structural constituent of ribosome"/>
    <property type="evidence" value="ECO:0007669"/>
    <property type="project" value="InterPro"/>
</dbReference>
<evidence type="ECO:0000256" key="2">
    <source>
        <dbReference type="ARBA" id="ARBA00022980"/>
    </source>
</evidence>
<gene>
    <name evidence="5" type="ORF">CYY_005884</name>
</gene>
<keyword evidence="2" id="KW-0689">Ribosomal protein</keyword>
<proteinExistence type="inferred from homology"/>
<dbReference type="GO" id="GO:0022625">
    <property type="term" value="C:cytosolic large ribosomal subunit"/>
    <property type="evidence" value="ECO:0007669"/>
    <property type="project" value="TreeGrafter"/>
</dbReference>
<feature type="domain" description="Large ribosomal subunit protein uL6 alpha-beta" evidence="4">
    <location>
        <begin position="108"/>
        <end position="177"/>
    </location>
</feature>